<name>A0A5E7MRF6_PSEFL</name>
<dbReference type="AlphaFoldDB" id="A0A5E7MRF6"/>
<gene>
    <name evidence="1" type="ORF">PS854_04113</name>
</gene>
<proteinExistence type="predicted"/>
<dbReference type="EMBL" id="CABVIF010000009">
    <property type="protein sequence ID" value="VVP27221.1"/>
    <property type="molecule type" value="Genomic_DNA"/>
</dbReference>
<evidence type="ECO:0000313" key="1">
    <source>
        <dbReference type="EMBL" id="VVP27221.1"/>
    </source>
</evidence>
<reference evidence="1 2" key="1">
    <citation type="submission" date="2019-09" db="EMBL/GenBank/DDBJ databases">
        <authorList>
            <person name="Chandra G."/>
            <person name="Truman W A."/>
        </authorList>
    </citation>
    <scope>NUCLEOTIDE SEQUENCE [LARGE SCALE GENOMIC DNA]</scope>
    <source>
        <strain evidence="1">PS854</strain>
    </source>
</reference>
<sequence>MLDFNNRPMENLPRVALTKGRPGSRVTFFPSRKNAGPVTCGNLLQADYCVHLEYRRDVLTYQCRPPTVCGDALRYKADFLVVLLSGEQIHLKFLPSDDQPETLIRNQKHTVEAMLRDRGLLFHWLVPADLPHPMVSYNLRTLYHQGFGSCQRAARQVHAHVAGLMAQRTTFETLLASGASSADICHAIFLDELRINLEQPLTPQTMIYGGRDGHL</sequence>
<accession>A0A5E7MRF6</accession>
<protein>
    <recommendedName>
        <fullName evidence="3">TnsA endonuclease N-terminal domain-containing protein</fullName>
    </recommendedName>
</protein>
<dbReference type="RefSeq" id="WP_150735045.1">
    <property type="nucleotide sequence ID" value="NZ_CABVIF010000009.1"/>
</dbReference>
<evidence type="ECO:0000313" key="2">
    <source>
        <dbReference type="Proteomes" id="UP000327111"/>
    </source>
</evidence>
<evidence type="ECO:0008006" key="3">
    <source>
        <dbReference type="Google" id="ProtNLM"/>
    </source>
</evidence>
<organism evidence="1 2">
    <name type="scientific">Pseudomonas fluorescens</name>
    <dbReference type="NCBI Taxonomy" id="294"/>
    <lineage>
        <taxon>Bacteria</taxon>
        <taxon>Pseudomonadati</taxon>
        <taxon>Pseudomonadota</taxon>
        <taxon>Gammaproteobacteria</taxon>
        <taxon>Pseudomonadales</taxon>
        <taxon>Pseudomonadaceae</taxon>
        <taxon>Pseudomonas</taxon>
    </lineage>
</organism>
<dbReference type="Proteomes" id="UP000327111">
    <property type="component" value="Unassembled WGS sequence"/>
</dbReference>